<organism evidence="5">
    <name type="scientific">Schistocephalus solidus</name>
    <name type="common">Tapeworm</name>
    <dbReference type="NCBI Taxonomy" id="70667"/>
    <lineage>
        <taxon>Eukaryota</taxon>
        <taxon>Metazoa</taxon>
        <taxon>Spiralia</taxon>
        <taxon>Lophotrochozoa</taxon>
        <taxon>Platyhelminthes</taxon>
        <taxon>Cestoda</taxon>
        <taxon>Eucestoda</taxon>
        <taxon>Diphyllobothriidea</taxon>
        <taxon>Diphyllobothriidae</taxon>
        <taxon>Schistocephalus</taxon>
    </lineage>
</organism>
<dbReference type="EMBL" id="UYSU01045957">
    <property type="protein sequence ID" value="VDM05392.1"/>
    <property type="molecule type" value="Genomic_DNA"/>
</dbReference>
<dbReference type="Pfam" id="PF26570">
    <property type="entry name" value="MYO15"/>
    <property type="match status" value="1"/>
</dbReference>
<gene>
    <name evidence="3" type="ORF">SSLN_LOCUS19006</name>
</gene>
<dbReference type="InterPro" id="IPR059004">
    <property type="entry name" value="MYO15"/>
</dbReference>
<reference evidence="5" key="1">
    <citation type="submission" date="2016-06" db="UniProtKB">
        <authorList>
            <consortium name="WormBaseParasite"/>
        </authorList>
    </citation>
    <scope>IDENTIFICATION</scope>
</reference>
<feature type="domain" description="Unconventional myosin-XV-like" evidence="2">
    <location>
        <begin position="118"/>
        <end position="197"/>
    </location>
</feature>
<dbReference type="WBParaSite" id="SSLN_0001972801-mRNA-1">
    <property type="protein sequence ID" value="SSLN_0001972801-mRNA-1"/>
    <property type="gene ID" value="SSLN_0001972801"/>
</dbReference>
<dbReference type="OrthoDB" id="6286428at2759"/>
<dbReference type="STRING" id="70667.A0A183TRA8"/>
<dbReference type="AlphaFoldDB" id="A0A183TRA8"/>
<evidence type="ECO:0000313" key="4">
    <source>
        <dbReference type="Proteomes" id="UP000275846"/>
    </source>
</evidence>
<evidence type="ECO:0000313" key="3">
    <source>
        <dbReference type="EMBL" id="VDM05392.1"/>
    </source>
</evidence>
<proteinExistence type="predicted"/>
<evidence type="ECO:0000259" key="2">
    <source>
        <dbReference type="Pfam" id="PF26570"/>
    </source>
</evidence>
<feature type="region of interest" description="Disordered" evidence="1">
    <location>
        <begin position="26"/>
        <end position="60"/>
    </location>
</feature>
<keyword evidence="4" id="KW-1185">Reference proteome</keyword>
<evidence type="ECO:0000313" key="5">
    <source>
        <dbReference type="WBParaSite" id="SSLN_0001972801-mRNA-1"/>
    </source>
</evidence>
<accession>A0A183TRA8</accession>
<dbReference type="Proteomes" id="UP000275846">
    <property type="component" value="Unassembled WGS sequence"/>
</dbReference>
<evidence type="ECO:0000256" key="1">
    <source>
        <dbReference type="SAM" id="MobiDB-lite"/>
    </source>
</evidence>
<name>A0A183TRA8_SCHSO</name>
<reference evidence="3 4" key="2">
    <citation type="submission" date="2018-11" db="EMBL/GenBank/DDBJ databases">
        <authorList>
            <consortium name="Pathogen Informatics"/>
        </authorList>
    </citation>
    <scope>NUCLEOTIDE SEQUENCE [LARGE SCALE GENOMIC DNA]</scope>
    <source>
        <strain evidence="3 4">NST_G2</strain>
    </source>
</reference>
<sequence>MRRKFATSEANEAAWLQAVRKMAAKRFDPPRPRAVRAISRRTRSFKKPSKAQLPSVTNLPGFTDGELDMGFTDTDQSAVGPPVGLGTAPMGSANGYPPHEMRYLSYKHCRWSLRVRKELITPLEKLAPKRVLDLVFCQIVGDVLENATARLRPTDVRSLRETIGEITLNSSVNQLLLLPSVTKRMVIDAARKCPLYFGRFYSIELMDGPKKPRVCHWAVVGQNAVRFVRQKKNERALEVIADVPLNELARCDIDYLQRPVPIPSRQNAGQKLLINIKGIRDPQEPNHLTIVDTSGRSYEMHCHYIKSENSQRKSYTSSARKREKTYDDYLSDTMSVVSYLSTHTDAVDCLIPFAKNYFKERKHFGNQLSWQNQPLKYGSLLKHNDAEVVDAASRIFESLAATVAANIEKVRKYGCRQNLPSDIEIESYLTNCARLFLSCTGLRIVFFLRIRNAVKRAAIYDACRAS</sequence>
<feature type="compositionally biased region" description="Basic residues" evidence="1">
    <location>
        <begin position="38"/>
        <end position="49"/>
    </location>
</feature>
<protein>
    <submittedName>
        <fullName evidence="5">PH domain-containing protein</fullName>
    </submittedName>
</protein>